<sequence>MQDLKTLELPYTNSKATHTLFYEAESALEIKVYNLPLADANENLKDHLSDIFSIFGHIEEVSVGKDVAIVKFQTEKGLQRALSQKKKHHLDSDENSLPEATKGQFGIQRYLDKYAQLHPPIEDLKKLSYDYIKEFEEKEKEMQRASGGRKTVRMTEAEQREILDKYNQKAKAMQSTDFYAFQQRGRPSLATELLSNEVVPRHLKKIPKDKKKK</sequence>
<protein>
    <recommendedName>
        <fullName evidence="2">RRM domain-containing protein</fullName>
    </recommendedName>
</protein>
<dbReference type="PROSITE" id="PS50102">
    <property type="entry name" value="RRM"/>
    <property type="match status" value="1"/>
</dbReference>
<comment type="caution">
    <text evidence="3">The sequence shown here is derived from an EMBL/GenBank/DDBJ whole genome shotgun (WGS) entry which is preliminary data.</text>
</comment>
<evidence type="ECO:0000259" key="2">
    <source>
        <dbReference type="PROSITE" id="PS50102"/>
    </source>
</evidence>
<keyword evidence="4" id="KW-1185">Reference proteome</keyword>
<feature type="domain" description="RRM" evidence="2">
    <location>
        <begin position="28"/>
        <end position="102"/>
    </location>
</feature>
<evidence type="ECO:0000313" key="4">
    <source>
        <dbReference type="Proteomes" id="UP001470230"/>
    </source>
</evidence>
<dbReference type="Gene3D" id="3.30.70.330">
    <property type="match status" value="1"/>
</dbReference>
<dbReference type="CDD" id="cd00590">
    <property type="entry name" value="RRM_SF"/>
    <property type="match status" value="1"/>
</dbReference>
<reference evidence="3 4" key="1">
    <citation type="submission" date="2024-04" db="EMBL/GenBank/DDBJ databases">
        <title>Tritrichomonas musculus Genome.</title>
        <authorList>
            <person name="Alves-Ferreira E."/>
            <person name="Grigg M."/>
            <person name="Lorenzi H."/>
            <person name="Galac M."/>
        </authorList>
    </citation>
    <scope>NUCLEOTIDE SEQUENCE [LARGE SCALE GENOMIC DNA]</scope>
    <source>
        <strain evidence="3 4">EAF2021</strain>
    </source>
</reference>
<dbReference type="SUPFAM" id="SSF54928">
    <property type="entry name" value="RNA-binding domain, RBD"/>
    <property type="match status" value="1"/>
</dbReference>
<evidence type="ECO:0000256" key="1">
    <source>
        <dbReference type="PROSITE-ProRule" id="PRU00176"/>
    </source>
</evidence>
<gene>
    <name evidence="3" type="ORF">M9Y10_043452</name>
</gene>
<dbReference type="InterPro" id="IPR000504">
    <property type="entry name" value="RRM_dom"/>
</dbReference>
<name>A0ABR2K0R7_9EUKA</name>
<dbReference type="Pfam" id="PF00076">
    <property type="entry name" value="RRM_1"/>
    <property type="match status" value="1"/>
</dbReference>
<dbReference type="EMBL" id="JAPFFF010000008">
    <property type="protein sequence ID" value="KAK8884343.1"/>
    <property type="molecule type" value="Genomic_DNA"/>
</dbReference>
<organism evidence="3 4">
    <name type="scientific">Tritrichomonas musculus</name>
    <dbReference type="NCBI Taxonomy" id="1915356"/>
    <lineage>
        <taxon>Eukaryota</taxon>
        <taxon>Metamonada</taxon>
        <taxon>Parabasalia</taxon>
        <taxon>Tritrichomonadida</taxon>
        <taxon>Tritrichomonadidae</taxon>
        <taxon>Tritrichomonas</taxon>
    </lineage>
</organism>
<dbReference type="InterPro" id="IPR035979">
    <property type="entry name" value="RBD_domain_sf"/>
</dbReference>
<keyword evidence="1" id="KW-0694">RNA-binding</keyword>
<dbReference type="InterPro" id="IPR012677">
    <property type="entry name" value="Nucleotide-bd_a/b_plait_sf"/>
</dbReference>
<dbReference type="Proteomes" id="UP001470230">
    <property type="component" value="Unassembled WGS sequence"/>
</dbReference>
<evidence type="ECO:0000313" key="3">
    <source>
        <dbReference type="EMBL" id="KAK8884343.1"/>
    </source>
</evidence>
<proteinExistence type="predicted"/>
<accession>A0ABR2K0R7</accession>